<dbReference type="Proteomes" id="UP001497700">
    <property type="component" value="Unassembled WGS sequence"/>
</dbReference>
<dbReference type="EMBL" id="MU393497">
    <property type="protein sequence ID" value="KAI4863793.1"/>
    <property type="molecule type" value="Genomic_DNA"/>
</dbReference>
<gene>
    <name evidence="1" type="ORF">F4820DRAFT_449642</name>
</gene>
<comment type="caution">
    <text evidence="1">The sequence shown here is derived from an EMBL/GenBank/DDBJ whole genome shotgun (WGS) entry which is preliminary data.</text>
</comment>
<protein>
    <submittedName>
        <fullName evidence="1">PLP-dependent transferase</fullName>
    </submittedName>
</protein>
<accession>A0ACB9YX63</accession>
<keyword evidence="1" id="KW-0808">Transferase</keyword>
<name>A0ACB9YX63_9PEZI</name>
<evidence type="ECO:0000313" key="2">
    <source>
        <dbReference type="Proteomes" id="UP001497700"/>
    </source>
</evidence>
<keyword evidence="2" id="KW-1185">Reference proteome</keyword>
<reference evidence="1 2" key="1">
    <citation type="journal article" date="2022" name="New Phytol.">
        <title>Ecological generalism drives hyperdiversity of secondary metabolite gene clusters in xylarialean endophytes.</title>
        <authorList>
            <person name="Franco M.E.E."/>
            <person name="Wisecaver J.H."/>
            <person name="Arnold A.E."/>
            <person name="Ju Y.M."/>
            <person name="Slot J.C."/>
            <person name="Ahrendt S."/>
            <person name="Moore L.P."/>
            <person name="Eastman K.E."/>
            <person name="Scott K."/>
            <person name="Konkel Z."/>
            <person name="Mondo S.J."/>
            <person name="Kuo A."/>
            <person name="Hayes R.D."/>
            <person name="Haridas S."/>
            <person name="Andreopoulos B."/>
            <person name="Riley R."/>
            <person name="LaButti K."/>
            <person name="Pangilinan J."/>
            <person name="Lipzen A."/>
            <person name="Amirebrahimi M."/>
            <person name="Yan J."/>
            <person name="Adam C."/>
            <person name="Keymanesh K."/>
            <person name="Ng V."/>
            <person name="Louie K."/>
            <person name="Northen T."/>
            <person name="Drula E."/>
            <person name="Henrissat B."/>
            <person name="Hsieh H.M."/>
            <person name="Youens-Clark K."/>
            <person name="Lutzoni F."/>
            <person name="Miadlikowska J."/>
            <person name="Eastwood D.C."/>
            <person name="Hamelin R.C."/>
            <person name="Grigoriev I.V."/>
            <person name="U'Ren J.M."/>
        </authorList>
    </citation>
    <scope>NUCLEOTIDE SEQUENCE [LARGE SCALE GENOMIC DNA]</scope>
    <source>
        <strain evidence="1 2">CBS 119005</strain>
    </source>
</reference>
<organism evidence="1 2">
    <name type="scientific">Hypoxylon rubiginosum</name>
    <dbReference type="NCBI Taxonomy" id="110542"/>
    <lineage>
        <taxon>Eukaryota</taxon>
        <taxon>Fungi</taxon>
        <taxon>Dikarya</taxon>
        <taxon>Ascomycota</taxon>
        <taxon>Pezizomycotina</taxon>
        <taxon>Sordariomycetes</taxon>
        <taxon>Xylariomycetidae</taxon>
        <taxon>Xylariales</taxon>
        <taxon>Hypoxylaceae</taxon>
        <taxon>Hypoxylon</taxon>
    </lineage>
</organism>
<sequence length="447" mass="49972">MGSNHIVPVLTTADDNSTRKGDGNSKLFGQRTLQHFEFDPNYRNLNHGSFGASTREIRKKLREYQDRAEARPDQFIRYEAPDILNENREAVAKLINAPTDTVVLVQNATTGVNTILRNLAWNDDCKDEILYFNTIYGACGKGIDYIVDSGLNRVSSREIRVMYPCEDDEIVTAFKAAVEDSSKAGKRAKICVFDTVSSLPAVRMPYEKITEACKVAGVLSLIDGAQGVGMIDIDLSAVDPDFFVSNCHKWLYVPRACAVLYVPLRHQALIASTLPTSHGYIAKSGERFNPLPKANKSAFVNNFQFIGTLDTSPYLCLKDTIEWRKEALGGEAKIMEYIHTLAKEGGKKVARVLGTEVLDNQSGTMSRCALTNVALPLSPEEGSQALEWMVEMMLKDYNTFFPLFAHNGRLWARLSAQVYLDTEDFEWAGHILLELVERVKRGEHKNT</sequence>
<proteinExistence type="predicted"/>
<evidence type="ECO:0000313" key="1">
    <source>
        <dbReference type="EMBL" id="KAI4863793.1"/>
    </source>
</evidence>